<evidence type="ECO:0000259" key="5">
    <source>
        <dbReference type="SMART" id="SM00848"/>
    </source>
</evidence>
<dbReference type="AlphaFoldDB" id="A0AAV8A6K2"/>
<dbReference type="Pfam" id="PF00112">
    <property type="entry name" value="Peptidase_C1"/>
    <property type="match status" value="1"/>
</dbReference>
<evidence type="ECO:0000256" key="3">
    <source>
        <dbReference type="SAM" id="SignalP"/>
    </source>
</evidence>
<organism evidence="6 7">
    <name type="scientific">Anaeramoeba flamelloides</name>
    <dbReference type="NCBI Taxonomy" id="1746091"/>
    <lineage>
        <taxon>Eukaryota</taxon>
        <taxon>Metamonada</taxon>
        <taxon>Anaeramoebidae</taxon>
        <taxon>Anaeramoeba</taxon>
    </lineage>
</organism>
<dbReference type="CDD" id="cd02248">
    <property type="entry name" value="Peptidase_C1A"/>
    <property type="match status" value="1"/>
</dbReference>
<dbReference type="InterPro" id="IPR039417">
    <property type="entry name" value="Peptidase_C1A_papain-like"/>
</dbReference>
<dbReference type="GO" id="GO:0006508">
    <property type="term" value="P:proteolysis"/>
    <property type="evidence" value="ECO:0007669"/>
    <property type="project" value="InterPro"/>
</dbReference>
<protein>
    <recommendedName>
        <fullName evidence="8">Cathepsin L</fullName>
    </recommendedName>
</protein>
<dbReference type="PRINTS" id="PR00705">
    <property type="entry name" value="PAPAIN"/>
</dbReference>
<evidence type="ECO:0000256" key="2">
    <source>
        <dbReference type="ARBA" id="ARBA00023157"/>
    </source>
</evidence>
<dbReference type="FunFam" id="3.90.70.10:FF:000332">
    <property type="entry name" value="Cathepsin L1"/>
    <property type="match status" value="1"/>
</dbReference>
<dbReference type="GO" id="GO:0008234">
    <property type="term" value="F:cysteine-type peptidase activity"/>
    <property type="evidence" value="ECO:0007669"/>
    <property type="project" value="InterPro"/>
</dbReference>
<dbReference type="PANTHER" id="PTHR12411">
    <property type="entry name" value="CYSTEINE PROTEASE FAMILY C1-RELATED"/>
    <property type="match status" value="1"/>
</dbReference>
<dbReference type="InterPro" id="IPR013128">
    <property type="entry name" value="Peptidase_C1A"/>
</dbReference>
<evidence type="ECO:0008006" key="8">
    <source>
        <dbReference type="Google" id="ProtNLM"/>
    </source>
</evidence>
<reference evidence="6" key="1">
    <citation type="submission" date="2022-08" db="EMBL/GenBank/DDBJ databases">
        <title>Novel sulphate-reducing endosymbionts in the free-living metamonad Anaeramoeba.</title>
        <authorList>
            <person name="Jerlstrom-Hultqvist J."/>
            <person name="Cepicka I."/>
            <person name="Gallot-Lavallee L."/>
            <person name="Salas-Leiva D."/>
            <person name="Curtis B.A."/>
            <person name="Zahonova K."/>
            <person name="Pipaliya S."/>
            <person name="Dacks J."/>
            <person name="Roger A.J."/>
        </authorList>
    </citation>
    <scope>NUCLEOTIDE SEQUENCE</scope>
    <source>
        <strain evidence="6">Busselton2</strain>
    </source>
</reference>
<comment type="caution">
    <text evidence="6">The sequence shown here is derived from an EMBL/GenBank/DDBJ whole genome shotgun (WGS) entry which is preliminary data.</text>
</comment>
<dbReference type="InterPro" id="IPR025661">
    <property type="entry name" value="Pept_asp_AS"/>
</dbReference>
<feature type="signal peptide" evidence="3">
    <location>
        <begin position="1"/>
        <end position="20"/>
    </location>
</feature>
<comment type="similarity">
    <text evidence="1">Belongs to the peptidase C1 family.</text>
</comment>
<sequence length="553" mass="63583">MKQILFFFFILICAISCDLSANNDLATPSLPVIADTYMVKGVWRIPYETADIVEPITINRDATKQRLRLDYYNGLATDIYYLNENKFYQVEIELDKQVCLYNSNYKSNNLINYFPNITLFEYAGTSYVKGKKCNNFQYSRTETGKTLVYNYYVLQSDNLTPVQYALQGYNSIGGSHIDHYYMDYLEYTPNKYDSSAFDVPKICGKKKAIEQDSESSHGFHILDMQYIFPQGSRSISEHDFHHFKSKHSKEYENESEEEQRFDNFHKNSEFIRETNKKNLGYKLSINHFADLNTDEIHDMLTRKNSHQNRQEKNMFPHLQKEFKTTMNAKDLPTSFNWIDYGAVSVVKDQVVCGSCWSFSSTGAIESANYLKTGKMLLFSEQNLMDCSWAYNNNACNGGWQDGAFVYAHDYGLATTESYGKYLGKAGYCNFNKDLDYVKVQYYLNITSGDTDAVKMALYQMGPLAVSTDVSEAFMFYSSGVLDDKNCHNGWPDLVHAVLLVGWGVEDNNEYWLVKNSWSTWWGDEGYIKIQTKGNVCGIATWALYPVLETGVVA</sequence>
<keyword evidence="3" id="KW-0732">Signal</keyword>
<dbReference type="PROSITE" id="PS00640">
    <property type="entry name" value="THIOL_PROTEASE_ASN"/>
    <property type="match status" value="1"/>
</dbReference>
<name>A0AAV8A6K2_9EUKA</name>
<feature type="domain" description="Peptidase C1A papain C-terminal" evidence="4">
    <location>
        <begin position="331"/>
        <end position="546"/>
    </location>
</feature>
<evidence type="ECO:0000313" key="7">
    <source>
        <dbReference type="Proteomes" id="UP001146793"/>
    </source>
</evidence>
<dbReference type="InterPro" id="IPR013201">
    <property type="entry name" value="Prot_inhib_I29"/>
</dbReference>
<dbReference type="EMBL" id="JANTQA010000015">
    <property type="protein sequence ID" value="KAJ3447610.1"/>
    <property type="molecule type" value="Genomic_DNA"/>
</dbReference>
<dbReference type="Pfam" id="PF08246">
    <property type="entry name" value="Inhibitor_I29"/>
    <property type="match status" value="1"/>
</dbReference>
<accession>A0AAV8A6K2</accession>
<evidence type="ECO:0000313" key="6">
    <source>
        <dbReference type="EMBL" id="KAJ3447610.1"/>
    </source>
</evidence>
<gene>
    <name evidence="6" type="ORF">M0812_00082</name>
</gene>
<dbReference type="Gene3D" id="3.90.70.10">
    <property type="entry name" value="Cysteine proteinases"/>
    <property type="match status" value="1"/>
</dbReference>
<dbReference type="SUPFAM" id="SSF54001">
    <property type="entry name" value="Cysteine proteinases"/>
    <property type="match status" value="1"/>
</dbReference>
<dbReference type="InterPro" id="IPR038765">
    <property type="entry name" value="Papain-like_cys_pep_sf"/>
</dbReference>
<keyword evidence="2" id="KW-1015">Disulfide bond</keyword>
<dbReference type="SMART" id="SM00645">
    <property type="entry name" value="Pept_C1"/>
    <property type="match status" value="1"/>
</dbReference>
<dbReference type="SMART" id="SM00848">
    <property type="entry name" value="Inhibitor_I29"/>
    <property type="match status" value="1"/>
</dbReference>
<proteinExistence type="inferred from homology"/>
<dbReference type="Proteomes" id="UP001146793">
    <property type="component" value="Unassembled WGS sequence"/>
</dbReference>
<feature type="domain" description="Cathepsin propeptide inhibitor" evidence="5">
    <location>
        <begin position="240"/>
        <end position="296"/>
    </location>
</feature>
<feature type="chain" id="PRO_5044023715" description="Cathepsin L" evidence="3">
    <location>
        <begin position="21"/>
        <end position="553"/>
    </location>
</feature>
<evidence type="ECO:0000259" key="4">
    <source>
        <dbReference type="SMART" id="SM00645"/>
    </source>
</evidence>
<evidence type="ECO:0000256" key="1">
    <source>
        <dbReference type="ARBA" id="ARBA00008455"/>
    </source>
</evidence>
<dbReference type="InterPro" id="IPR000668">
    <property type="entry name" value="Peptidase_C1A_C"/>
</dbReference>